<keyword evidence="2" id="KW-1185">Reference proteome</keyword>
<comment type="caution">
    <text evidence="1">The sequence shown here is derived from an EMBL/GenBank/DDBJ whole genome shotgun (WGS) entry which is preliminary data.</text>
</comment>
<evidence type="ECO:0000313" key="2">
    <source>
        <dbReference type="Proteomes" id="UP000662185"/>
    </source>
</evidence>
<proteinExistence type="predicted"/>
<evidence type="ECO:0000313" key="1">
    <source>
        <dbReference type="EMBL" id="MBD2292127.1"/>
    </source>
</evidence>
<name>A0A926WDE2_9NOST</name>
<accession>A0A926WDE2</accession>
<protein>
    <submittedName>
        <fullName evidence="1">Uncharacterized protein</fullName>
    </submittedName>
</protein>
<gene>
    <name evidence="1" type="ORF">H6G06_01190</name>
</gene>
<dbReference type="AlphaFoldDB" id="A0A926WDE2"/>
<dbReference type="Proteomes" id="UP000662185">
    <property type="component" value="Unassembled WGS sequence"/>
</dbReference>
<reference evidence="2" key="1">
    <citation type="journal article" date="2020" name="ISME J.">
        <title>Comparative genomics reveals insights into cyanobacterial evolution and habitat adaptation.</title>
        <authorList>
            <person name="Chen M.Y."/>
            <person name="Teng W.K."/>
            <person name="Zhao L."/>
            <person name="Hu C.X."/>
            <person name="Zhou Y.K."/>
            <person name="Han B.P."/>
            <person name="Song L.R."/>
            <person name="Shu W.S."/>
        </authorList>
    </citation>
    <scope>NUCLEOTIDE SEQUENCE [LARGE SCALE GENOMIC DNA]</scope>
    <source>
        <strain evidence="2">FACHB-251</strain>
    </source>
</reference>
<dbReference type="EMBL" id="JACJQU010000001">
    <property type="protein sequence ID" value="MBD2292127.1"/>
    <property type="molecule type" value="Genomic_DNA"/>
</dbReference>
<sequence length="95" mass="10473">MTYYSGDAAAQPAAIAGKIFTHRGTGVCVKLDDFLAILSKSEEPLVIVTSEGYFTKIYKYVTAYKGFVFFTESLDKLEFGSHIEIIYAQSIGTDI</sequence>
<organism evidence="1 2">
    <name type="scientific">Anabaena sphaerica FACHB-251</name>
    <dbReference type="NCBI Taxonomy" id="2692883"/>
    <lineage>
        <taxon>Bacteria</taxon>
        <taxon>Bacillati</taxon>
        <taxon>Cyanobacteriota</taxon>
        <taxon>Cyanophyceae</taxon>
        <taxon>Nostocales</taxon>
        <taxon>Nostocaceae</taxon>
        <taxon>Anabaena</taxon>
    </lineage>
</organism>
<dbReference type="RefSeq" id="WP_190556259.1">
    <property type="nucleotide sequence ID" value="NZ_JACJQU010000001.1"/>
</dbReference>